<dbReference type="GO" id="GO:0006032">
    <property type="term" value="P:chitin catabolic process"/>
    <property type="evidence" value="ECO:0007669"/>
    <property type="project" value="TreeGrafter"/>
</dbReference>
<keyword evidence="3 8" id="KW-0732">Signal</keyword>
<dbReference type="SUPFAM" id="SSF51445">
    <property type="entry name" value="(Trans)glycosidases"/>
    <property type="match status" value="1"/>
</dbReference>
<dbReference type="InterPro" id="IPR036508">
    <property type="entry name" value="Chitin-bd_dom_sf"/>
</dbReference>
<name>A0A286T781_ACAES</name>
<dbReference type="InterPro" id="IPR050314">
    <property type="entry name" value="Glycosyl_Hydrlase_18"/>
</dbReference>
<dbReference type="FunFam" id="3.20.20.80:FF:000007">
    <property type="entry name" value="Acidic mammalian chitinase"/>
    <property type="match status" value="1"/>
</dbReference>
<dbReference type="InterPro" id="IPR017853">
    <property type="entry name" value="GH"/>
</dbReference>
<evidence type="ECO:0000256" key="7">
    <source>
        <dbReference type="RuleBase" id="RU000489"/>
    </source>
</evidence>
<evidence type="ECO:0000256" key="4">
    <source>
        <dbReference type="ARBA" id="ARBA00022801"/>
    </source>
</evidence>
<dbReference type="AlphaFoldDB" id="A0A286T781"/>
<dbReference type="PROSITE" id="PS01095">
    <property type="entry name" value="GH18_1"/>
    <property type="match status" value="1"/>
</dbReference>
<dbReference type="InterPro" id="IPR002557">
    <property type="entry name" value="Chitin-bd_dom"/>
</dbReference>
<sequence length="552" mass="61013">MLAVSLLLLLAVGGVSSAGYRRVCYHTNWSQYRPSPGKYFPENIDPTLCTHICYAFAKLNGNHLTAFEWNDESEPWMKGMYERTMALKKKNPSVKILISIGGWNMGSPPFTAMVANAANRKDFIDHGIKWMRKRGFDGLDFDWEYPANRGSPPEDKNRFSALIRETRLAFDAEAKTSGNPRLLLATAVSAGKDKIDTGYDIPEISKYFDFITIMTYDLHGAWEKFTGHNSPLYARSDEQGLQKNLNTKWASEYWVSKGAPKSILNIGMALYGRGFTLTNKANTKPGDSVKGPCNKGRYTREKGFLSYYEICDMIKTGGTTHWIKEQEVPYVVKGDQWVGYDDKKSLTIKTNWVKSNGYGGIAVWALPLDDFVGMCGGEKYPLLKTIVRTLGDAVVPSDGPPIVTPKPPTLPPGKEDTLCSGKADGTYAHPKSCTDYVLCQSGKTYIDHCTAGMWNDAIKDCDPTPGFECRRGNLVVTNPPAVVTKHVTRPSGRMDGKFCSGKSDGLYADPKDCNGYYNCAAGLTFHSLCGPNTGFDPKIKSCNFKSAIPNCS</sequence>
<keyword evidence="4 7" id="KW-0378">Hydrolase</keyword>
<evidence type="ECO:0000256" key="3">
    <source>
        <dbReference type="ARBA" id="ARBA00022729"/>
    </source>
</evidence>
<dbReference type="SMART" id="SM00636">
    <property type="entry name" value="Glyco_18"/>
    <property type="match status" value="1"/>
</dbReference>
<dbReference type="InterPro" id="IPR001579">
    <property type="entry name" value="Glyco_hydro_18_chit_AS"/>
</dbReference>
<keyword evidence="5" id="KW-1015">Disulfide bond</keyword>
<dbReference type="Pfam" id="PF01607">
    <property type="entry name" value="CBM_14"/>
    <property type="match status" value="2"/>
</dbReference>
<dbReference type="PROSITE" id="PS50940">
    <property type="entry name" value="CHIT_BIND_II"/>
    <property type="match status" value="2"/>
</dbReference>
<feature type="chain" id="PRO_5012606179" evidence="8">
    <location>
        <begin position="18"/>
        <end position="552"/>
    </location>
</feature>
<dbReference type="SMART" id="SM00494">
    <property type="entry name" value="ChtBD2"/>
    <property type="match status" value="2"/>
</dbReference>
<dbReference type="FunFam" id="3.10.50.10:FF:000001">
    <property type="entry name" value="Chitinase 3-like 1"/>
    <property type="match status" value="1"/>
</dbReference>
<dbReference type="CDD" id="cd02872">
    <property type="entry name" value="GH18_chitolectin_chitotriosidase"/>
    <property type="match status" value="1"/>
</dbReference>
<dbReference type="InterPro" id="IPR011583">
    <property type="entry name" value="Chitinase_II/V-like_cat"/>
</dbReference>
<protein>
    <submittedName>
        <fullName evidence="11">Chitinase</fullName>
    </submittedName>
</protein>
<dbReference type="InterPro" id="IPR029070">
    <property type="entry name" value="Chitinase_insertion_sf"/>
</dbReference>
<dbReference type="PANTHER" id="PTHR11177:SF317">
    <property type="entry name" value="CHITINASE 12-RELATED"/>
    <property type="match status" value="1"/>
</dbReference>
<comment type="similarity">
    <text evidence="1">Belongs to the glycosyl hydrolase 18 family. Chitinase class II subfamily.</text>
</comment>
<feature type="domain" description="Chitin-binding type-2" evidence="9">
    <location>
        <begin position="496"/>
        <end position="552"/>
    </location>
</feature>
<feature type="domain" description="GH18" evidence="10">
    <location>
        <begin position="20"/>
        <end position="393"/>
    </location>
</feature>
<dbReference type="GO" id="GO:0005576">
    <property type="term" value="C:extracellular region"/>
    <property type="evidence" value="ECO:0007669"/>
    <property type="project" value="InterPro"/>
</dbReference>
<reference evidence="11" key="1">
    <citation type="submission" date="2017-09" db="EMBL/GenBank/DDBJ databases">
        <title>Distribution of chitinolytic enzymes in the organs and cDNA cloning of chitinase isozymes from the liver of golden cuttlefish Sepia esculenta.</title>
        <authorList>
            <person name="Nishino R."/>
            <person name="Kakizaki H."/>
            <person name="Fukushima H."/>
            <person name="Matsumiya M."/>
        </authorList>
    </citation>
    <scope>NUCLEOTIDE SEQUENCE</scope>
    <source>
        <tissue evidence="11">Liver</tissue>
    </source>
</reference>
<evidence type="ECO:0000313" key="11">
    <source>
        <dbReference type="EMBL" id="BBA45694.1"/>
    </source>
</evidence>
<accession>A0A286T781</accession>
<keyword evidence="2" id="KW-0147">Chitin-binding</keyword>
<evidence type="ECO:0000259" key="10">
    <source>
        <dbReference type="PROSITE" id="PS51910"/>
    </source>
</evidence>
<dbReference type="PROSITE" id="PS51910">
    <property type="entry name" value="GH18_2"/>
    <property type="match status" value="1"/>
</dbReference>
<evidence type="ECO:0000256" key="8">
    <source>
        <dbReference type="SAM" id="SignalP"/>
    </source>
</evidence>
<organism evidence="11">
    <name type="scientific">Acanthosepion esculentum</name>
    <name type="common">Golden cuttlefish</name>
    <name type="synonym">Sepia esculenta</name>
    <dbReference type="NCBI Taxonomy" id="31210"/>
    <lineage>
        <taxon>Eukaryota</taxon>
        <taxon>Metazoa</taxon>
        <taxon>Spiralia</taxon>
        <taxon>Lophotrochozoa</taxon>
        <taxon>Mollusca</taxon>
        <taxon>Cephalopoda</taxon>
        <taxon>Coleoidea</taxon>
        <taxon>Decapodiformes</taxon>
        <taxon>Sepiida</taxon>
        <taxon>Sepiina</taxon>
        <taxon>Sepiidae</taxon>
        <taxon>Acanthosepion</taxon>
    </lineage>
</organism>
<feature type="signal peptide" evidence="8">
    <location>
        <begin position="1"/>
        <end position="17"/>
    </location>
</feature>
<evidence type="ECO:0000256" key="2">
    <source>
        <dbReference type="ARBA" id="ARBA00022669"/>
    </source>
</evidence>
<dbReference type="Gene3D" id="3.20.20.80">
    <property type="entry name" value="Glycosidases"/>
    <property type="match status" value="1"/>
</dbReference>
<dbReference type="EMBL" id="LC319665">
    <property type="protein sequence ID" value="BBA45694.1"/>
    <property type="molecule type" value="mRNA"/>
</dbReference>
<dbReference type="Gene3D" id="3.10.50.10">
    <property type="match status" value="1"/>
</dbReference>
<dbReference type="GO" id="GO:0008061">
    <property type="term" value="F:chitin binding"/>
    <property type="evidence" value="ECO:0007669"/>
    <property type="project" value="UniProtKB-KW"/>
</dbReference>
<proteinExistence type="evidence at transcript level"/>
<dbReference type="Gene3D" id="2.170.140.10">
    <property type="entry name" value="Chitin binding domain"/>
    <property type="match status" value="2"/>
</dbReference>
<dbReference type="Pfam" id="PF00704">
    <property type="entry name" value="Glyco_hydro_18"/>
    <property type="match status" value="1"/>
</dbReference>
<dbReference type="InterPro" id="IPR001223">
    <property type="entry name" value="Glyco_hydro18_cat"/>
</dbReference>
<dbReference type="PANTHER" id="PTHR11177">
    <property type="entry name" value="CHITINASE"/>
    <property type="match status" value="1"/>
</dbReference>
<dbReference type="SUPFAM" id="SSF57625">
    <property type="entry name" value="Invertebrate chitin-binding proteins"/>
    <property type="match status" value="2"/>
</dbReference>
<dbReference type="SUPFAM" id="SSF54556">
    <property type="entry name" value="Chitinase insertion domain"/>
    <property type="match status" value="1"/>
</dbReference>
<dbReference type="GO" id="GO:0004568">
    <property type="term" value="F:chitinase activity"/>
    <property type="evidence" value="ECO:0007669"/>
    <property type="project" value="TreeGrafter"/>
</dbReference>
<evidence type="ECO:0000256" key="1">
    <source>
        <dbReference type="ARBA" id="ARBA00009121"/>
    </source>
</evidence>
<evidence type="ECO:0000256" key="5">
    <source>
        <dbReference type="ARBA" id="ARBA00023157"/>
    </source>
</evidence>
<evidence type="ECO:0000259" key="9">
    <source>
        <dbReference type="PROSITE" id="PS50940"/>
    </source>
</evidence>
<feature type="domain" description="Chitin-binding type-2" evidence="9">
    <location>
        <begin position="416"/>
        <end position="471"/>
    </location>
</feature>
<keyword evidence="6 7" id="KW-0326">Glycosidase</keyword>
<dbReference type="GO" id="GO:0005975">
    <property type="term" value="P:carbohydrate metabolic process"/>
    <property type="evidence" value="ECO:0007669"/>
    <property type="project" value="InterPro"/>
</dbReference>
<evidence type="ECO:0000256" key="6">
    <source>
        <dbReference type="ARBA" id="ARBA00023295"/>
    </source>
</evidence>